<reference evidence="4" key="1">
    <citation type="journal article" date="2013" name="Science">
        <title>The Amborella genome and the evolution of flowering plants.</title>
        <authorList>
            <consortium name="Amborella Genome Project"/>
        </authorList>
    </citation>
    <scope>NUCLEOTIDE SEQUENCE [LARGE SCALE GENOMIC DNA]</scope>
</reference>
<feature type="region of interest" description="Disordered" evidence="1">
    <location>
        <begin position="60"/>
        <end position="88"/>
    </location>
</feature>
<protein>
    <submittedName>
        <fullName evidence="3">Uncharacterized protein</fullName>
    </submittedName>
</protein>
<keyword evidence="2" id="KW-0472">Membrane</keyword>
<evidence type="ECO:0000256" key="1">
    <source>
        <dbReference type="SAM" id="MobiDB-lite"/>
    </source>
</evidence>
<dbReference type="Gramene" id="ERN12967">
    <property type="protein sequence ID" value="ERN12967"/>
    <property type="gene ID" value="AMTR_s00040p00029280"/>
</dbReference>
<proteinExistence type="predicted"/>
<dbReference type="Proteomes" id="UP000017836">
    <property type="component" value="Unassembled WGS sequence"/>
</dbReference>
<dbReference type="EMBL" id="KI392591">
    <property type="protein sequence ID" value="ERN12967.1"/>
    <property type="molecule type" value="Genomic_DNA"/>
</dbReference>
<evidence type="ECO:0000256" key="2">
    <source>
        <dbReference type="SAM" id="Phobius"/>
    </source>
</evidence>
<name>W1PSG1_AMBTC</name>
<keyword evidence="2" id="KW-1133">Transmembrane helix</keyword>
<organism evidence="3 4">
    <name type="scientific">Amborella trichopoda</name>
    <dbReference type="NCBI Taxonomy" id="13333"/>
    <lineage>
        <taxon>Eukaryota</taxon>
        <taxon>Viridiplantae</taxon>
        <taxon>Streptophyta</taxon>
        <taxon>Embryophyta</taxon>
        <taxon>Tracheophyta</taxon>
        <taxon>Spermatophyta</taxon>
        <taxon>Magnoliopsida</taxon>
        <taxon>Amborellales</taxon>
        <taxon>Amborellaceae</taxon>
        <taxon>Amborella</taxon>
    </lineage>
</organism>
<feature type="transmembrane region" description="Helical" evidence="2">
    <location>
        <begin position="110"/>
        <end position="131"/>
    </location>
</feature>
<evidence type="ECO:0000313" key="4">
    <source>
        <dbReference type="Proteomes" id="UP000017836"/>
    </source>
</evidence>
<evidence type="ECO:0000313" key="3">
    <source>
        <dbReference type="EMBL" id="ERN12967.1"/>
    </source>
</evidence>
<keyword evidence="4" id="KW-1185">Reference proteome</keyword>
<accession>W1PSG1</accession>
<sequence>MEEEEGTPHDLVCFLHSTFSKGEPLKRHYTPTSKRPFFSGTSIVSGLICPTRNLSIKALPLPETFDPQPPDRTVDPTPGDGLSPDQVDDFEGVNTVAAMIMWRRVVMSRLLLGGSSWSLVNGWMMVSLLILD</sequence>
<gene>
    <name evidence="3" type="ORF">AMTR_s00040p00029280</name>
</gene>
<dbReference type="HOGENOM" id="CLU_1919891_0_0_1"/>
<dbReference type="AlphaFoldDB" id="W1PSG1"/>
<keyword evidence="2" id="KW-0812">Transmembrane</keyword>